<proteinExistence type="predicted"/>
<evidence type="ECO:0000313" key="3">
    <source>
        <dbReference type="Proteomes" id="UP001615550"/>
    </source>
</evidence>
<evidence type="ECO:0000256" key="1">
    <source>
        <dbReference type="ARBA" id="ARBA00023002"/>
    </source>
</evidence>
<gene>
    <name evidence="2" type="ORF">ACD661_10985</name>
</gene>
<dbReference type="SUPFAM" id="SSF48613">
    <property type="entry name" value="Heme oxygenase-like"/>
    <property type="match status" value="1"/>
</dbReference>
<dbReference type="EMBL" id="JBGORX010000004">
    <property type="protein sequence ID" value="MFJ1269084.1"/>
    <property type="molecule type" value="Genomic_DNA"/>
</dbReference>
<reference evidence="2 3" key="1">
    <citation type="submission" date="2024-08" db="EMBL/GenBank/DDBJ databases">
        <title>Draft Genome Sequence of Legionella lytica strain DSB2004, Isolated From a Fire Sprinkler System.</title>
        <authorList>
            <person name="Everhart A.D."/>
            <person name="Kidane D.T."/>
            <person name="Farone A.L."/>
            <person name="Farone M.B."/>
        </authorList>
    </citation>
    <scope>NUCLEOTIDE SEQUENCE [LARGE SCALE GENOMIC DNA]</scope>
    <source>
        <strain evidence="2 3">DSB2004</strain>
    </source>
</reference>
<dbReference type="RefSeq" id="WP_400187910.1">
    <property type="nucleotide sequence ID" value="NZ_JBGORX010000004.1"/>
</dbReference>
<evidence type="ECO:0000313" key="2">
    <source>
        <dbReference type="EMBL" id="MFJ1269084.1"/>
    </source>
</evidence>
<dbReference type="PANTHER" id="PTHR40279">
    <property type="entry name" value="PQQC-LIKE PROTEIN"/>
    <property type="match status" value="1"/>
</dbReference>
<name>A0ABW8DBZ9_9GAMM</name>
<dbReference type="InterPro" id="IPR016084">
    <property type="entry name" value="Haem_Oase-like_multi-hlx"/>
</dbReference>
<dbReference type="SMART" id="SM01236">
    <property type="entry name" value="Haem_oxygenase_2"/>
    <property type="match status" value="1"/>
</dbReference>
<protein>
    <submittedName>
        <fullName evidence="2">TenA family transcriptional regulator</fullName>
    </submittedName>
</protein>
<sequence>MDQLIEHILREMDYLNNPYFVHLKNGTFDKNDFVETQIQFYSAVDFFARPMAALVSKIPCPELRLGVLRNVWEEHGEGDSERFHKFTFLTFLQRLDGCTFETVKTRTLWPELRIFNTTLDGVCNSDNYLLGVGAMGIIEKMFSNISSFIGRNVVERGWLVSSQLIHYDLHEELDIKHAEDFFSILRASWNTDPASRNMVEQGLRLGATLFYGLYEGLYRARNRRWIQGNQLHVDVKESYLPKCQQVDLIS</sequence>
<keyword evidence="3" id="KW-1185">Reference proteome</keyword>
<dbReference type="Gene3D" id="1.20.910.10">
    <property type="entry name" value="Heme oxygenase-like"/>
    <property type="match status" value="1"/>
</dbReference>
<comment type="caution">
    <text evidence="2">The sequence shown here is derived from an EMBL/GenBank/DDBJ whole genome shotgun (WGS) entry which is preliminary data.</text>
</comment>
<organism evidence="2 3">
    <name type="scientific">Legionella lytica</name>
    <dbReference type="NCBI Taxonomy" id="96232"/>
    <lineage>
        <taxon>Bacteria</taxon>
        <taxon>Pseudomonadati</taxon>
        <taxon>Pseudomonadota</taxon>
        <taxon>Gammaproteobacteria</taxon>
        <taxon>Legionellales</taxon>
        <taxon>Legionellaceae</taxon>
        <taxon>Legionella</taxon>
    </lineage>
</organism>
<dbReference type="PANTHER" id="PTHR40279:SF3">
    <property type="entry name" value="4-AMINOBENZOATE SYNTHASE"/>
    <property type="match status" value="1"/>
</dbReference>
<dbReference type="Pfam" id="PF14518">
    <property type="entry name" value="Haem_oxygenas_2"/>
    <property type="match status" value="1"/>
</dbReference>
<accession>A0ABW8DBZ9</accession>
<keyword evidence="1" id="KW-0560">Oxidoreductase</keyword>
<dbReference type="InterPro" id="IPR039068">
    <property type="entry name" value="PqqC-like"/>
</dbReference>
<dbReference type="Proteomes" id="UP001615550">
    <property type="component" value="Unassembled WGS sequence"/>
</dbReference>